<comment type="caution">
    <text evidence="8">The sequence shown here is derived from an EMBL/GenBank/DDBJ whole genome shotgun (WGS) entry which is preliminary data.</text>
</comment>
<evidence type="ECO:0000256" key="3">
    <source>
        <dbReference type="ARBA" id="ARBA00022490"/>
    </source>
</evidence>
<dbReference type="GO" id="GO:0035082">
    <property type="term" value="P:axoneme assembly"/>
    <property type="evidence" value="ECO:0007669"/>
    <property type="project" value="InterPro"/>
</dbReference>
<accession>A0AAD5XZM6</accession>
<keyword evidence="5" id="KW-0966">Cell projection</keyword>
<comment type="subcellular location">
    <subcellularLocation>
        <location evidence="1">Cell projection</location>
        <location evidence="1">Cilium</location>
    </subcellularLocation>
    <subcellularLocation>
        <location evidence="2">Cytoplasm</location>
        <location evidence="2">Cytoskeleton</location>
    </subcellularLocation>
</comment>
<evidence type="ECO:0000256" key="2">
    <source>
        <dbReference type="ARBA" id="ARBA00004245"/>
    </source>
</evidence>
<sequence>MNTTAKAEKELPKRFKSPQTWKYPHVNQHPLFTTTSNGYGLNKPSVQEMPKDFHGMSSKFSEHLNHAGPFRNFSLNMKFD</sequence>
<dbReference type="AlphaFoldDB" id="A0AAD5XZM6"/>
<evidence type="ECO:0000256" key="6">
    <source>
        <dbReference type="ARBA" id="ARBA00038014"/>
    </source>
</evidence>
<evidence type="ECO:0000256" key="5">
    <source>
        <dbReference type="ARBA" id="ARBA00023273"/>
    </source>
</evidence>
<reference evidence="8" key="1">
    <citation type="submission" date="2020-05" db="EMBL/GenBank/DDBJ databases">
        <title>Phylogenomic resolution of chytrid fungi.</title>
        <authorList>
            <person name="Stajich J.E."/>
            <person name="Amses K."/>
            <person name="Simmons R."/>
            <person name="Seto K."/>
            <person name="Myers J."/>
            <person name="Bonds A."/>
            <person name="Quandt C.A."/>
            <person name="Barry K."/>
            <person name="Liu P."/>
            <person name="Grigoriev I."/>
            <person name="Longcore J.E."/>
            <person name="James T.Y."/>
        </authorList>
    </citation>
    <scope>NUCLEOTIDE SEQUENCE</scope>
    <source>
        <strain evidence="8">JEL0476</strain>
    </source>
</reference>
<comment type="similarity">
    <text evidence="6">Belongs to the PIERCE1 family.</text>
</comment>
<dbReference type="InterPro" id="IPR026507">
    <property type="entry name" value="PIRC1/2"/>
</dbReference>
<keyword evidence="9" id="KW-1185">Reference proteome</keyword>
<keyword evidence="4" id="KW-0206">Cytoskeleton</keyword>
<dbReference type="Pfam" id="PF14892">
    <property type="entry name" value="PIRC1_2"/>
    <property type="match status" value="1"/>
</dbReference>
<dbReference type="Proteomes" id="UP001211065">
    <property type="component" value="Unassembled WGS sequence"/>
</dbReference>
<dbReference type="PANTHER" id="PTHR20899">
    <property type="entry name" value="PIERCE HOMOLOG"/>
    <property type="match status" value="1"/>
</dbReference>
<evidence type="ECO:0000256" key="4">
    <source>
        <dbReference type="ARBA" id="ARBA00023212"/>
    </source>
</evidence>
<organism evidence="8 9">
    <name type="scientific">Clydaea vesicula</name>
    <dbReference type="NCBI Taxonomy" id="447962"/>
    <lineage>
        <taxon>Eukaryota</taxon>
        <taxon>Fungi</taxon>
        <taxon>Fungi incertae sedis</taxon>
        <taxon>Chytridiomycota</taxon>
        <taxon>Chytridiomycota incertae sedis</taxon>
        <taxon>Chytridiomycetes</taxon>
        <taxon>Lobulomycetales</taxon>
        <taxon>Lobulomycetaceae</taxon>
        <taxon>Clydaea</taxon>
    </lineage>
</organism>
<gene>
    <name evidence="8" type="ORF">HK099_001581</name>
</gene>
<evidence type="ECO:0000256" key="1">
    <source>
        <dbReference type="ARBA" id="ARBA00004138"/>
    </source>
</evidence>
<feature type="compositionally biased region" description="Basic and acidic residues" evidence="7">
    <location>
        <begin position="1"/>
        <end position="13"/>
    </location>
</feature>
<name>A0AAD5XZM6_9FUNG</name>
<dbReference type="GO" id="GO:0005879">
    <property type="term" value="C:axonemal microtubule"/>
    <property type="evidence" value="ECO:0007669"/>
    <property type="project" value="InterPro"/>
</dbReference>
<evidence type="ECO:0000256" key="7">
    <source>
        <dbReference type="SAM" id="MobiDB-lite"/>
    </source>
</evidence>
<dbReference type="EMBL" id="JADGJW010000146">
    <property type="protein sequence ID" value="KAJ3223054.1"/>
    <property type="molecule type" value="Genomic_DNA"/>
</dbReference>
<feature type="region of interest" description="Disordered" evidence="7">
    <location>
        <begin position="1"/>
        <end position="21"/>
    </location>
</feature>
<dbReference type="PANTHER" id="PTHR20899:SF1">
    <property type="entry name" value="PIERCER OF MICROTUBULE WALL 1 PROTEIN"/>
    <property type="match status" value="1"/>
</dbReference>
<evidence type="ECO:0000313" key="9">
    <source>
        <dbReference type="Proteomes" id="UP001211065"/>
    </source>
</evidence>
<evidence type="ECO:0000313" key="8">
    <source>
        <dbReference type="EMBL" id="KAJ3223054.1"/>
    </source>
</evidence>
<keyword evidence="3" id="KW-0963">Cytoplasm</keyword>
<proteinExistence type="inferred from homology"/>
<protein>
    <submittedName>
        <fullName evidence="8">Uncharacterized protein</fullName>
    </submittedName>
</protein>